<dbReference type="OrthoDB" id="1496089at2"/>
<evidence type="ECO:0000313" key="3">
    <source>
        <dbReference type="EMBL" id="RMA93081.1"/>
    </source>
</evidence>
<dbReference type="InterPro" id="IPR027417">
    <property type="entry name" value="P-loop_NTPase"/>
</dbReference>
<feature type="domain" description="G" evidence="2">
    <location>
        <begin position="66"/>
        <end position="164"/>
    </location>
</feature>
<keyword evidence="1" id="KW-0175">Coiled coil</keyword>
<dbReference type="SUPFAM" id="SSF52540">
    <property type="entry name" value="P-loop containing nucleoside triphosphate hydrolases"/>
    <property type="match status" value="1"/>
</dbReference>
<reference evidence="3 4" key="1">
    <citation type="submission" date="2018-10" db="EMBL/GenBank/DDBJ databases">
        <title>Genomic Encyclopedia of Archaeal and Bacterial Type Strains, Phase II (KMG-II): from individual species to whole genera.</title>
        <authorList>
            <person name="Goeker M."/>
        </authorList>
    </citation>
    <scope>NUCLEOTIDE SEQUENCE [LARGE SCALE GENOMIC DNA]</scope>
    <source>
        <strain evidence="3 4">VM1</strain>
    </source>
</reference>
<dbReference type="RefSeq" id="WP_121923664.1">
    <property type="nucleotide sequence ID" value="NZ_REFO01000015.1"/>
</dbReference>
<keyword evidence="4" id="KW-1185">Reference proteome</keyword>
<dbReference type="Gene3D" id="3.40.50.300">
    <property type="entry name" value="P-loop containing nucleotide triphosphate hydrolases"/>
    <property type="match status" value="1"/>
</dbReference>
<gene>
    <name evidence="3" type="ORF">CLV39_1564</name>
</gene>
<dbReference type="Pfam" id="PF01926">
    <property type="entry name" value="MMR_HSR1"/>
    <property type="match status" value="1"/>
</dbReference>
<accession>A0A3M0B7F9</accession>
<feature type="coiled-coil region" evidence="1">
    <location>
        <begin position="1"/>
        <end position="59"/>
    </location>
</feature>
<evidence type="ECO:0000313" key="4">
    <source>
        <dbReference type="Proteomes" id="UP000280842"/>
    </source>
</evidence>
<dbReference type="InterPro" id="IPR006073">
    <property type="entry name" value="GTP-bd"/>
</dbReference>
<evidence type="ECO:0000256" key="1">
    <source>
        <dbReference type="SAM" id="Coils"/>
    </source>
</evidence>
<name>A0A3M0B7F9_9AQUI</name>
<dbReference type="GO" id="GO:0005525">
    <property type="term" value="F:GTP binding"/>
    <property type="evidence" value="ECO:0007669"/>
    <property type="project" value="InterPro"/>
</dbReference>
<sequence length="650" mass="76771">MQSLRQEIKFLVNRFIRASEKAKQISFEGVETEKIDNLRDAITKEVENLINNLKRFQNLEWDTLNIAFFGETNAGKSTLIEALIKGDGRTVGTGVKDFTTEIKNYSFGEKIKLLDMPGIEGDEKKVKNEIWKAVNKAHIIFYIFPHTKEPERETLKKIRKYLNKNAYVYGLINIRGNLPKQALEKILNENIKIVKENSERHLKEYLKDAFKDIFIVHTLYAFFSRARQIPDNLKNSYEKALNIYQSKEELEELSKIKQIEEIVKKENQKKEIIIPWDNTKKILKSQEQVISQILYFKKDMDKAIKDFKDHLYATKEKLKKEKELLKSNINRVINVELSKFESELIEFLYTAIDEEYEKSFIQNKIKSMQDDFIKKVNEEIKKEIKSYSDNINKSIELSLEKIRKLKKSLEFFFKKQTRYKGIDGNFYINLNMEKILNELELKGEEIISEFGSIATKFIAMRLTASLSPILGIVNGIIFSIEKIWDWFVSRPEKKRSKARNQAKKEVKKTVKNLQRKISFEIKKVIKEKEEEIRQVFREFDKVKYDFKKLLDFLQIIINDLKDINYQTSETFLKFLDENIKFGFIQVSLKEGVSVIAVCNPCNALLEKLEMLGIKKENIFIFYSLLEMKNYIDLNKEKSELFKRVADIKLY</sequence>
<feature type="coiled-coil region" evidence="1">
    <location>
        <begin position="308"/>
        <end position="335"/>
    </location>
</feature>
<evidence type="ECO:0000259" key="2">
    <source>
        <dbReference type="Pfam" id="PF01926"/>
    </source>
</evidence>
<feature type="coiled-coil region" evidence="1">
    <location>
        <begin position="503"/>
        <end position="530"/>
    </location>
</feature>
<organism evidence="3 4">
    <name type="scientific">Hydrogenothermus marinus</name>
    <dbReference type="NCBI Taxonomy" id="133270"/>
    <lineage>
        <taxon>Bacteria</taxon>
        <taxon>Pseudomonadati</taxon>
        <taxon>Aquificota</taxon>
        <taxon>Aquificia</taxon>
        <taxon>Aquificales</taxon>
        <taxon>Hydrogenothermaceae</taxon>
        <taxon>Hydrogenothermus</taxon>
    </lineage>
</organism>
<proteinExistence type="predicted"/>
<comment type="caution">
    <text evidence="3">The sequence shown here is derived from an EMBL/GenBank/DDBJ whole genome shotgun (WGS) entry which is preliminary data.</text>
</comment>
<dbReference type="AlphaFoldDB" id="A0A3M0B7F9"/>
<dbReference type="Proteomes" id="UP000280842">
    <property type="component" value="Unassembled WGS sequence"/>
</dbReference>
<dbReference type="EMBL" id="REFO01000015">
    <property type="protein sequence ID" value="RMA93081.1"/>
    <property type="molecule type" value="Genomic_DNA"/>
</dbReference>
<protein>
    <submittedName>
        <fullName evidence="3">50S ribosome-binding GTPase</fullName>
    </submittedName>
</protein>